<protein>
    <submittedName>
        <fullName evidence="11">Unnamed protein product</fullName>
    </submittedName>
</protein>
<dbReference type="SUPFAM" id="SSF81324">
    <property type="entry name" value="Voltage-gated potassium channels"/>
    <property type="match status" value="1"/>
</dbReference>
<dbReference type="Proteomes" id="UP000198341">
    <property type="component" value="Chromosome 3"/>
</dbReference>
<dbReference type="SUPFAM" id="SSF51206">
    <property type="entry name" value="cAMP-binding domain-like"/>
    <property type="match status" value="1"/>
</dbReference>
<dbReference type="GO" id="GO:0044877">
    <property type="term" value="F:protein-containing complex binding"/>
    <property type="evidence" value="ECO:0007669"/>
    <property type="project" value="TreeGrafter"/>
</dbReference>
<evidence type="ECO:0000256" key="9">
    <source>
        <dbReference type="SAM" id="Phobius"/>
    </source>
</evidence>
<evidence type="ECO:0000313" key="12">
    <source>
        <dbReference type="Proteomes" id="UP000198341"/>
    </source>
</evidence>
<dbReference type="InterPro" id="IPR005821">
    <property type="entry name" value="Ion_trans_dom"/>
</dbReference>
<keyword evidence="7" id="KW-0407">Ion channel</keyword>
<dbReference type="PANTHER" id="PTHR45638:SF11">
    <property type="entry name" value="CYCLIC NUCLEOTIDE-GATED CATION CHANNEL SUBUNIT A"/>
    <property type="match status" value="1"/>
</dbReference>
<keyword evidence="5" id="KW-0406">Ion transport</keyword>
<feature type="transmembrane region" description="Helical" evidence="9">
    <location>
        <begin position="62"/>
        <end position="84"/>
    </location>
</feature>
<evidence type="ECO:0000256" key="2">
    <source>
        <dbReference type="ARBA" id="ARBA00022448"/>
    </source>
</evidence>
<reference evidence="11 12" key="1">
    <citation type="submission" date="2011-10" db="EMBL/GenBank/DDBJ databases">
        <authorList>
            <person name="Genoscope - CEA"/>
        </authorList>
    </citation>
    <scope>NUCLEOTIDE SEQUENCE [LARGE SCALE GENOMIC DNA]</scope>
    <source>
        <strain evidence="11 12">RCC 1105</strain>
    </source>
</reference>
<dbReference type="PANTHER" id="PTHR45638">
    <property type="entry name" value="CYCLIC NUCLEOTIDE-GATED CATION CHANNEL SUBUNIT A"/>
    <property type="match status" value="1"/>
</dbReference>
<dbReference type="InterPro" id="IPR050866">
    <property type="entry name" value="CNG_cation_channel"/>
</dbReference>
<evidence type="ECO:0000256" key="3">
    <source>
        <dbReference type="ARBA" id="ARBA00022692"/>
    </source>
</evidence>
<feature type="domain" description="Cyclic nucleotide-binding" evidence="10">
    <location>
        <begin position="381"/>
        <end position="491"/>
    </location>
</feature>
<dbReference type="GO" id="GO:0005221">
    <property type="term" value="F:intracellularly cyclic nucleotide-activated monoatomic cation channel activity"/>
    <property type="evidence" value="ECO:0007669"/>
    <property type="project" value="InterPro"/>
</dbReference>
<evidence type="ECO:0000256" key="6">
    <source>
        <dbReference type="ARBA" id="ARBA00023136"/>
    </source>
</evidence>
<feature type="transmembrane region" description="Helical" evidence="9">
    <location>
        <begin position="200"/>
        <end position="218"/>
    </location>
</feature>
<evidence type="ECO:0000313" key="11">
    <source>
        <dbReference type="EMBL" id="CCO15530.1"/>
    </source>
</evidence>
<comment type="subcellular location">
    <subcellularLocation>
        <location evidence="1">Membrane</location>
        <topology evidence="1">Multi-pass membrane protein</topology>
    </subcellularLocation>
</comment>
<proteinExistence type="predicted"/>
<dbReference type="InterPro" id="IPR000595">
    <property type="entry name" value="cNMP-bd_dom"/>
</dbReference>
<feature type="compositionally biased region" description="Low complexity" evidence="8">
    <location>
        <begin position="535"/>
        <end position="552"/>
    </location>
</feature>
<feature type="compositionally biased region" description="Basic and acidic residues" evidence="8">
    <location>
        <begin position="513"/>
        <end position="534"/>
    </location>
</feature>
<organism evidence="11 12">
    <name type="scientific">Bathycoccus prasinos</name>
    <dbReference type="NCBI Taxonomy" id="41875"/>
    <lineage>
        <taxon>Eukaryota</taxon>
        <taxon>Viridiplantae</taxon>
        <taxon>Chlorophyta</taxon>
        <taxon>Mamiellophyceae</taxon>
        <taxon>Mamiellales</taxon>
        <taxon>Bathycoccaceae</taxon>
        <taxon>Bathycoccus</taxon>
    </lineage>
</organism>
<dbReference type="RefSeq" id="XP_007514093.1">
    <property type="nucleotide sequence ID" value="XM_007514031.1"/>
</dbReference>
<evidence type="ECO:0000256" key="5">
    <source>
        <dbReference type="ARBA" id="ARBA00023065"/>
    </source>
</evidence>
<dbReference type="OrthoDB" id="426293at2759"/>
<evidence type="ECO:0000256" key="8">
    <source>
        <dbReference type="SAM" id="MobiDB-lite"/>
    </source>
</evidence>
<dbReference type="eggNOG" id="KOG0498">
    <property type="taxonomic scope" value="Eukaryota"/>
</dbReference>
<dbReference type="Gene3D" id="1.10.287.630">
    <property type="entry name" value="Helix hairpin bin"/>
    <property type="match status" value="1"/>
</dbReference>
<dbReference type="Gene3D" id="1.10.287.70">
    <property type="match status" value="1"/>
</dbReference>
<dbReference type="EMBL" id="FO082276">
    <property type="protein sequence ID" value="CCO15530.1"/>
    <property type="molecule type" value="Genomic_DNA"/>
</dbReference>
<dbReference type="GeneID" id="19016902"/>
<keyword evidence="7" id="KW-1071">Ligand-gated ion channel</keyword>
<keyword evidence="3 9" id="KW-0812">Transmembrane</keyword>
<keyword evidence="4 9" id="KW-1133">Transmembrane helix</keyword>
<dbReference type="PROSITE" id="PS50042">
    <property type="entry name" value="CNMP_BINDING_3"/>
    <property type="match status" value="1"/>
</dbReference>
<dbReference type="InterPro" id="IPR018490">
    <property type="entry name" value="cNMP-bd_dom_sf"/>
</dbReference>
<dbReference type="KEGG" id="bpg:Bathy03g03650"/>
<dbReference type="SMART" id="SM00100">
    <property type="entry name" value="cNMP"/>
    <property type="match status" value="1"/>
</dbReference>
<keyword evidence="12" id="KW-1185">Reference proteome</keyword>
<dbReference type="CDD" id="cd00038">
    <property type="entry name" value="CAP_ED"/>
    <property type="match status" value="1"/>
</dbReference>
<accession>K8ESX9</accession>
<feature type="region of interest" description="Disordered" evidence="8">
    <location>
        <begin position="513"/>
        <end position="552"/>
    </location>
</feature>
<dbReference type="Pfam" id="PF00027">
    <property type="entry name" value="cNMP_binding"/>
    <property type="match status" value="1"/>
</dbReference>
<feature type="region of interest" description="Disordered" evidence="8">
    <location>
        <begin position="1"/>
        <end position="22"/>
    </location>
</feature>
<name>K8ESX9_9CHLO</name>
<dbReference type="Pfam" id="PF00520">
    <property type="entry name" value="Ion_trans"/>
    <property type="match status" value="1"/>
</dbReference>
<evidence type="ECO:0000256" key="7">
    <source>
        <dbReference type="ARBA" id="ARBA00023286"/>
    </source>
</evidence>
<feature type="transmembrane region" description="Helical" evidence="9">
    <location>
        <begin position="96"/>
        <end position="116"/>
    </location>
</feature>
<feature type="transmembrane region" description="Helical" evidence="9">
    <location>
        <begin position="276"/>
        <end position="303"/>
    </location>
</feature>
<dbReference type="GO" id="GO:0016020">
    <property type="term" value="C:membrane"/>
    <property type="evidence" value="ECO:0007669"/>
    <property type="project" value="UniProtKB-SubCell"/>
</dbReference>
<keyword evidence="6 9" id="KW-0472">Membrane</keyword>
<evidence type="ECO:0000256" key="4">
    <source>
        <dbReference type="ARBA" id="ARBA00022989"/>
    </source>
</evidence>
<evidence type="ECO:0000256" key="1">
    <source>
        <dbReference type="ARBA" id="ARBA00004141"/>
    </source>
</evidence>
<sequence>MMLSPVSKVMESQREEGRRRRSSNLLSNHLIIDPIKDGSDGVKHAKHFYIDPRSRFKFWWDIASLVCVGHSVIVLPFALAFLRFDGNEEEPMYSKAIGYLVDAFFWLDIGVTFYSAYYSSRGTLVVDLKVIRERYVKTWLALDLLAVFPFEIFVQSQYSKNADLLKLTRLLRITRVVKFLESRYQSLHESARLYSRAVKILLFLVLSFHWIACAWHSLCSAGADEWCTSEYVHLHDNVSLQYAAAYQVATSIILSNDPLQTYSSPRSILPLKALSFLSFVMLVGGVLYIIALGNVAALVTAIVGRDELQRRKFEQVSDLSEHLKLPSALHLKMQSYFEYVWLRHRDIDEKRVEHFCATLPISLRNEVLLHAHREMLRNVPIFRGLNAKCILEIVNRMTSIVALPGDLIVTKGHSNSGLYFISRGEVEVIVHDDEEEEEQEARKTARPKILLTEGDYFGEVSLLLNTPATATIEAVSFCDLFYISGHDFHLVKEASPDIEQTLRDARKELFDKVGDKAGDKETKKEKKMEEEEKQNAASSSSSIMSAKKSLRF</sequence>
<evidence type="ECO:0000259" key="10">
    <source>
        <dbReference type="PROSITE" id="PS50042"/>
    </source>
</evidence>
<dbReference type="Gene3D" id="2.60.120.10">
    <property type="entry name" value="Jelly Rolls"/>
    <property type="match status" value="1"/>
</dbReference>
<keyword evidence="2" id="KW-0813">Transport</keyword>
<gene>
    <name evidence="11" type="ORF">Bathy03g03650</name>
</gene>
<dbReference type="AlphaFoldDB" id="K8ESX9"/>
<dbReference type="InterPro" id="IPR014710">
    <property type="entry name" value="RmlC-like_jellyroll"/>
</dbReference>